<keyword evidence="2" id="KW-1185">Reference proteome</keyword>
<comment type="caution">
    <text evidence="1">The sequence shown here is derived from an EMBL/GenBank/DDBJ whole genome shotgun (WGS) entry which is preliminary data.</text>
</comment>
<proteinExistence type="predicted"/>
<evidence type="ECO:0000313" key="1">
    <source>
        <dbReference type="EMBL" id="KAJ8677994.1"/>
    </source>
</evidence>
<evidence type="ECO:0000313" key="2">
    <source>
        <dbReference type="Proteomes" id="UP001239111"/>
    </source>
</evidence>
<gene>
    <name evidence="1" type="ORF">QAD02_013781</name>
</gene>
<dbReference type="EMBL" id="CM056742">
    <property type="protein sequence ID" value="KAJ8677994.1"/>
    <property type="molecule type" value="Genomic_DNA"/>
</dbReference>
<organism evidence="1 2">
    <name type="scientific">Eretmocerus hayati</name>
    <dbReference type="NCBI Taxonomy" id="131215"/>
    <lineage>
        <taxon>Eukaryota</taxon>
        <taxon>Metazoa</taxon>
        <taxon>Ecdysozoa</taxon>
        <taxon>Arthropoda</taxon>
        <taxon>Hexapoda</taxon>
        <taxon>Insecta</taxon>
        <taxon>Pterygota</taxon>
        <taxon>Neoptera</taxon>
        <taxon>Endopterygota</taxon>
        <taxon>Hymenoptera</taxon>
        <taxon>Apocrita</taxon>
        <taxon>Proctotrupomorpha</taxon>
        <taxon>Chalcidoidea</taxon>
        <taxon>Aphelinidae</taxon>
        <taxon>Aphelininae</taxon>
        <taxon>Eretmocerus</taxon>
    </lineage>
</organism>
<dbReference type="Proteomes" id="UP001239111">
    <property type="component" value="Chromosome 2"/>
</dbReference>
<accession>A0ACC2P336</accession>
<protein>
    <submittedName>
        <fullName evidence="1">Uncharacterized protein</fullName>
    </submittedName>
</protein>
<name>A0ACC2P336_9HYME</name>
<sequence length="544" mass="62374">MGNYRNRDRNSYDDRNRNYNTYNVRDADRNSYNRYRNNYGNANQNRYTYNNNMNRNQDYGRDDNRNYDRNPRGYNDNYRVNRNYYPREESEQKSAQVLVVTRGEKRKANELEEQQLNNIIDWDNLKKRKRNMDFPDDPPDVSFEEISDEEWSGTQEAERQMEAGKTVSKRGGHFQGWNMLKEIDGHPAAEPILSQAMNDVDQLPMVTDKAIREMGAGIRITSTPKEDKIINRREMDRSIPLSARRKLLHGDTIYEETSSKIHQDLSNAEVPENLPSFDKATKSLDKAMVNLDSTKYANLPNRTNQHNASGSRVDAEVTEKSSSIQSITATKKRSRTPLSWNIEEFEAQGQAGLQILVWEKRHESDTSDRHEDSNLAGNSQPTAEKERHSQNKSVQNFEDARYQPVVNLTRLELPKASENEQQQISQGGQELQAEIGKANYRPDFNRTWAQPMEDDIETRDEQPHASLINATHQTPPPPDSPEFSGYQEMEIDEQSASETNQQNATRKFSNAESSDEEWVDGPAEIDGSGSGEVAEGTLGGNFAD</sequence>
<reference evidence="1" key="1">
    <citation type="submission" date="2023-04" db="EMBL/GenBank/DDBJ databases">
        <title>A chromosome-level genome assembly of the parasitoid wasp Eretmocerus hayati.</title>
        <authorList>
            <person name="Zhong Y."/>
            <person name="Liu S."/>
            <person name="Liu Y."/>
        </authorList>
    </citation>
    <scope>NUCLEOTIDE SEQUENCE</scope>
    <source>
        <strain evidence="1">ZJU_SS_LIU_2023</strain>
    </source>
</reference>